<evidence type="ECO:0000313" key="2">
    <source>
        <dbReference type="Proteomes" id="UP000823561"/>
    </source>
</evidence>
<comment type="caution">
    <text evidence="1">The sequence shown here is derived from an EMBL/GenBank/DDBJ whole genome shotgun (WGS) entry which is preliminary data.</text>
</comment>
<evidence type="ECO:0000313" key="1">
    <source>
        <dbReference type="EMBL" id="KAG5280655.1"/>
    </source>
</evidence>
<sequence>MSLPTEINGILQKAKKTTETVFRYATCFGTSTNTTNHSGGPERFKPCGVKILFHLQVTEAYKEVPPADKPIVCSIAISSDILLTNSSLGMVQRGSPLSAASSHKERPLLSCCPTTSITTPSGIPPRISLQFCHH</sequence>
<dbReference type="AlphaFoldDB" id="A0AAV6H3N4"/>
<accession>A0AAV6H3N4</accession>
<reference evidence="1" key="1">
    <citation type="submission" date="2020-10" db="EMBL/GenBank/DDBJ databases">
        <title>Chromosome-scale genome assembly of the Allis shad, Alosa alosa.</title>
        <authorList>
            <person name="Margot Z."/>
            <person name="Christophe K."/>
            <person name="Cabau C."/>
            <person name="Louis A."/>
            <person name="Berthelot C."/>
            <person name="Parey E."/>
            <person name="Roest Crollius H."/>
            <person name="Montfort J."/>
            <person name="Robinson-Rechavi M."/>
            <person name="Bucao C."/>
            <person name="Bouchez O."/>
            <person name="Gislard M."/>
            <person name="Lluch J."/>
            <person name="Milhes M."/>
            <person name="Lampietro C."/>
            <person name="Lopez Roques C."/>
            <person name="Donnadieu C."/>
            <person name="Braasch I."/>
            <person name="Desvignes T."/>
            <person name="Postlethwait J."/>
            <person name="Bobe J."/>
            <person name="Guiguen Y."/>
        </authorList>
    </citation>
    <scope>NUCLEOTIDE SEQUENCE</scope>
    <source>
        <strain evidence="1">M-15738</strain>
        <tissue evidence="1">Blood</tissue>
    </source>
</reference>
<proteinExistence type="predicted"/>
<dbReference type="EMBL" id="JADWDJ010000005">
    <property type="protein sequence ID" value="KAG5280655.1"/>
    <property type="molecule type" value="Genomic_DNA"/>
</dbReference>
<protein>
    <submittedName>
        <fullName evidence="1">Uncharacterized protein</fullName>
    </submittedName>
</protein>
<organism evidence="1 2">
    <name type="scientific">Alosa alosa</name>
    <name type="common">allis shad</name>
    <dbReference type="NCBI Taxonomy" id="278164"/>
    <lineage>
        <taxon>Eukaryota</taxon>
        <taxon>Metazoa</taxon>
        <taxon>Chordata</taxon>
        <taxon>Craniata</taxon>
        <taxon>Vertebrata</taxon>
        <taxon>Euteleostomi</taxon>
        <taxon>Actinopterygii</taxon>
        <taxon>Neopterygii</taxon>
        <taxon>Teleostei</taxon>
        <taxon>Clupei</taxon>
        <taxon>Clupeiformes</taxon>
        <taxon>Clupeoidei</taxon>
        <taxon>Clupeidae</taxon>
        <taxon>Alosa</taxon>
    </lineage>
</organism>
<dbReference type="Proteomes" id="UP000823561">
    <property type="component" value="Chromosome 5"/>
</dbReference>
<gene>
    <name evidence="1" type="ORF">AALO_G00062540</name>
</gene>
<keyword evidence="2" id="KW-1185">Reference proteome</keyword>
<name>A0AAV6H3N4_9TELE</name>